<dbReference type="PROSITE" id="PS51551">
    <property type="entry name" value="EPHRIN_RBD_2"/>
    <property type="match status" value="1"/>
</dbReference>
<evidence type="ECO:0000256" key="8">
    <source>
        <dbReference type="SAM" id="MobiDB-lite"/>
    </source>
</evidence>
<dbReference type="AlphaFoldDB" id="E4WUF1"/>
<feature type="compositionally biased region" description="Polar residues" evidence="8">
    <location>
        <begin position="301"/>
        <end position="318"/>
    </location>
</feature>
<keyword evidence="2" id="KW-0732">Signal</keyword>
<keyword evidence="9" id="KW-1133">Transmembrane helix</keyword>
<dbReference type="PRINTS" id="PR01347">
    <property type="entry name" value="EPHRIN"/>
</dbReference>
<dbReference type="Gene3D" id="2.60.40.420">
    <property type="entry name" value="Cupredoxins - blue copper proteins"/>
    <property type="match status" value="1"/>
</dbReference>
<evidence type="ECO:0000313" key="11">
    <source>
        <dbReference type="EMBL" id="CBY06953.1"/>
    </source>
</evidence>
<dbReference type="Pfam" id="PF00812">
    <property type="entry name" value="Ephrin"/>
    <property type="match status" value="1"/>
</dbReference>
<evidence type="ECO:0000256" key="1">
    <source>
        <dbReference type="ARBA" id="ARBA00004370"/>
    </source>
</evidence>
<evidence type="ECO:0000256" key="3">
    <source>
        <dbReference type="ARBA" id="ARBA00023136"/>
    </source>
</evidence>
<evidence type="ECO:0000259" key="10">
    <source>
        <dbReference type="PROSITE" id="PS51551"/>
    </source>
</evidence>
<dbReference type="PANTHER" id="PTHR11304">
    <property type="entry name" value="EPHRIN"/>
    <property type="match status" value="1"/>
</dbReference>
<keyword evidence="5" id="KW-0325">Glycoprotein</keyword>
<protein>
    <recommendedName>
        <fullName evidence="10">Ephrin RBD domain-containing protein</fullName>
    </recommendedName>
</protein>
<evidence type="ECO:0000256" key="7">
    <source>
        <dbReference type="RuleBase" id="RU004375"/>
    </source>
</evidence>
<accession>E4WUF1</accession>
<sequence>MKIFTLFGIVMSSVQIEPLYWNTTNSLFDNPLSSKSQLSVRVGEKLDIYCPLAQNAEANDLLFMKVFLVSADDVNYCRQVTTSSRLFSCLTPDRERKHTLLFQEINPNPFSPVFSRGSDYFLISLSGYSKEDLERQSLSSCDSKQLRMKISVGLDSAEEETVRMETSRSHVRSLSKSQVASLDELVELEKDEVELVKTTGFTIGIVIGALTVILLIVLFIFGYRWHSRRGDITKALYIPKPRPASSQVHLTLVPAGSHYPYENPTQRAGFPNDPRPLSSIYQPGIGQLHRIGTPITKESQEGTYSSTQDSLGETSCGSDLTYLEPNHGGVVEV</sequence>
<dbReference type="EMBL" id="FN653016">
    <property type="protein sequence ID" value="CBY06953.1"/>
    <property type="molecule type" value="Genomic_DNA"/>
</dbReference>
<comment type="caution">
    <text evidence="6">Lacks conserved residue(s) required for the propagation of feature annotation.</text>
</comment>
<feature type="disulfide bond" evidence="6">
    <location>
        <begin position="77"/>
        <end position="141"/>
    </location>
</feature>
<evidence type="ECO:0000256" key="2">
    <source>
        <dbReference type="ARBA" id="ARBA00022729"/>
    </source>
</evidence>
<feature type="transmembrane region" description="Helical" evidence="9">
    <location>
        <begin position="200"/>
        <end position="221"/>
    </location>
</feature>
<keyword evidence="3 7" id="KW-0472">Membrane</keyword>
<gene>
    <name evidence="11" type="ORF">GSOID_T00006028001</name>
</gene>
<dbReference type="GO" id="GO:0005886">
    <property type="term" value="C:plasma membrane"/>
    <property type="evidence" value="ECO:0007669"/>
    <property type="project" value="TreeGrafter"/>
</dbReference>
<proteinExistence type="inferred from homology"/>
<evidence type="ECO:0000256" key="4">
    <source>
        <dbReference type="ARBA" id="ARBA00023157"/>
    </source>
</evidence>
<evidence type="ECO:0000256" key="6">
    <source>
        <dbReference type="PROSITE-ProRule" id="PRU00884"/>
    </source>
</evidence>
<dbReference type="GO" id="GO:0048013">
    <property type="term" value="P:ephrin receptor signaling pathway"/>
    <property type="evidence" value="ECO:0007669"/>
    <property type="project" value="TreeGrafter"/>
</dbReference>
<dbReference type="InterPro" id="IPR031328">
    <property type="entry name" value="Ephrin"/>
</dbReference>
<evidence type="ECO:0000256" key="9">
    <source>
        <dbReference type="SAM" id="Phobius"/>
    </source>
</evidence>
<comment type="subcellular location">
    <subcellularLocation>
        <location evidence="1">Membrane</location>
    </subcellularLocation>
</comment>
<keyword evidence="9" id="KW-0812">Transmembrane</keyword>
<dbReference type="InParanoid" id="E4WUF1"/>
<evidence type="ECO:0000313" key="12">
    <source>
        <dbReference type="Proteomes" id="UP000001307"/>
    </source>
</evidence>
<dbReference type="InterPro" id="IPR001799">
    <property type="entry name" value="Ephrin_RBD"/>
</dbReference>
<keyword evidence="4 6" id="KW-1015">Disulfide bond</keyword>
<evidence type="ECO:0000256" key="5">
    <source>
        <dbReference type="ARBA" id="ARBA00023180"/>
    </source>
</evidence>
<dbReference type="GO" id="GO:0007411">
    <property type="term" value="P:axon guidance"/>
    <property type="evidence" value="ECO:0007669"/>
    <property type="project" value="TreeGrafter"/>
</dbReference>
<dbReference type="InterPro" id="IPR008972">
    <property type="entry name" value="Cupredoxin"/>
</dbReference>
<feature type="region of interest" description="Disordered" evidence="8">
    <location>
        <begin position="296"/>
        <end position="333"/>
    </location>
</feature>
<dbReference type="Proteomes" id="UP000001307">
    <property type="component" value="Unassembled WGS sequence"/>
</dbReference>
<comment type="similarity">
    <text evidence="6 7">Belongs to the ephrin family.</text>
</comment>
<dbReference type="OrthoDB" id="6250301at2759"/>
<dbReference type="PANTHER" id="PTHR11304:SF29">
    <property type="entry name" value="EPHRIN"/>
    <property type="match status" value="1"/>
</dbReference>
<dbReference type="GO" id="GO:0046875">
    <property type="term" value="F:ephrin receptor binding"/>
    <property type="evidence" value="ECO:0007669"/>
    <property type="project" value="TreeGrafter"/>
</dbReference>
<name>E4WUF1_OIKDI</name>
<organism evidence="11 12">
    <name type="scientific">Oikopleura dioica</name>
    <name type="common">Tunicate</name>
    <dbReference type="NCBI Taxonomy" id="34765"/>
    <lineage>
        <taxon>Eukaryota</taxon>
        <taxon>Metazoa</taxon>
        <taxon>Chordata</taxon>
        <taxon>Tunicata</taxon>
        <taxon>Appendicularia</taxon>
        <taxon>Copelata</taxon>
        <taxon>Oikopleuridae</taxon>
        <taxon>Oikopleura</taxon>
    </lineage>
</organism>
<keyword evidence="12" id="KW-1185">Reference proteome</keyword>
<dbReference type="CDD" id="cd02675">
    <property type="entry name" value="Ephrin_ectodomain"/>
    <property type="match status" value="1"/>
</dbReference>
<feature type="domain" description="Ephrin RBD" evidence="10">
    <location>
        <begin position="14"/>
        <end position="152"/>
    </location>
</feature>
<reference evidence="11 12" key="1">
    <citation type="journal article" date="2010" name="Science">
        <title>Plasticity of animal genome architecture unmasked by rapid evolution of a pelagic tunicate.</title>
        <authorList>
            <person name="Denoeud F."/>
            <person name="Henriet S."/>
            <person name="Mungpakdee S."/>
            <person name="Aury J.M."/>
            <person name="Da Silva C."/>
            <person name="Brinkmann H."/>
            <person name="Mikhaleva J."/>
            <person name="Olsen L.C."/>
            <person name="Jubin C."/>
            <person name="Canestro C."/>
            <person name="Bouquet J.M."/>
            <person name="Danks G."/>
            <person name="Poulain J."/>
            <person name="Campsteijn C."/>
            <person name="Adamski M."/>
            <person name="Cross I."/>
            <person name="Yadetie F."/>
            <person name="Muffato M."/>
            <person name="Louis A."/>
            <person name="Butcher S."/>
            <person name="Tsagkogeorga G."/>
            <person name="Konrad A."/>
            <person name="Singh S."/>
            <person name="Jensen M.F."/>
            <person name="Cong E.H."/>
            <person name="Eikeseth-Otteraa H."/>
            <person name="Noel B."/>
            <person name="Anthouard V."/>
            <person name="Porcel B.M."/>
            <person name="Kachouri-Lafond R."/>
            <person name="Nishino A."/>
            <person name="Ugolini M."/>
            <person name="Chourrout P."/>
            <person name="Nishida H."/>
            <person name="Aasland R."/>
            <person name="Huzurbazar S."/>
            <person name="Westhof E."/>
            <person name="Delsuc F."/>
            <person name="Lehrach H."/>
            <person name="Reinhardt R."/>
            <person name="Weissenbach J."/>
            <person name="Roy S.W."/>
            <person name="Artiguenave F."/>
            <person name="Postlethwait J.H."/>
            <person name="Manak J.R."/>
            <person name="Thompson E.M."/>
            <person name="Jaillon O."/>
            <person name="Du Pasquier L."/>
            <person name="Boudinot P."/>
            <person name="Liberles D.A."/>
            <person name="Volff J.N."/>
            <person name="Philippe H."/>
            <person name="Lenhard B."/>
            <person name="Roest Crollius H."/>
            <person name="Wincker P."/>
            <person name="Chourrout D."/>
        </authorList>
    </citation>
    <scope>NUCLEOTIDE SEQUENCE [LARGE SCALE GENOMIC DNA]</scope>
</reference>
<dbReference type="SUPFAM" id="SSF49503">
    <property type="entry name" value="Cupredoxins"/>
    <property type="match status" value="1"/>
</dbReference>